<evidence type="ECO:0000313" key="2">
    <source>
        <dbReference type="EMBL" id="HDX31744.1"/>
    </source>
</evidence>
<keyword evidence="1" id="KW-1133">Transmembrane helix</keyword>
<sequence length="60" mass="6534">MNREIVRAGLLIGSLMVVTGIPLLFIVPPGSAEQVITLFTVLIGIVFLTALVLFVRINQR</sequence>
<dbReference type="AlphaFoldDB" id="A0A7C1JD50"/>
<dbReference type="EMBL" id="DSMG01000099">
    <property type="protein sequence ID" value="HDX31744.1"/>
    <property type="molecule type" value="Genomic_DNA"/>
</dbReference>
<keyword evidence="1" id="KW-0812">Transmembrane</keyword>
<protein>
    <submittedName>
        <fullName evidence="2">Uncharacterized protein</fullName>
    </submittedName>
</protein>
<reference evidence="2" key="1">
    <citation type="journal article" date="2020" name="mSystems">
        <title>Genome- and Community-Level Interaction Insights into Carbon Utilization and Element Cycling Functions of Hydrothermarchaeota in Hydrothermal Sediment.</title>
        <authorList>
            <person name="Zhou Z."/>
            <person name="Liu Y."/>
            <person name="Xu W."/>
            <person name="Pan J."/>
            <person name="Luo Z.H."/>
            <person name="Li M."/>
        </authorList>
    </citation>
    <scope>NUCLEOTIDE SEQUENCE [LARGE SCALE GENOMIC DNA]</scope>
    <source>
        <strain evidence="2">SpSt-289</strain>
    </source>
</reference>
<gene>
    <name evidence="2" type="ORF">ENQ20_09670</name>
</gene>
<organism evidence="2">
    <name type="scientific">Caldilinea aerophila</name>
    <dbReference type="NCBI Taxonomy" id="133453"/>
    <lineage>
        <taxon>Bacteria</taxon>
        <taxon>Bacillati</taxon>
        <taxon>Chloroflexota</taxon>
        <taxon>Caldilineae</taxon>
        <taxon>Caldilineales</taxon>
        <taxon>Caldilineaceae</taxon>
        <taxon>Caldilinea</taxon>
    </lineage>
</organism>
<name>A0A7C1JD50_9CHLR</name>
<comment type="caution">
    <text evidence="2">The sequence shown here is derived from an EMBL/GenBank/DDBJ whole genome shotgun (WGS) entry which is preliminary data.</text>
</comment>
<feature type="transmembrane region" description="Helical" evidence="1">
    <location>
        <begin position="7"/>
        <end position="28"/>
    </location>
</feature>
<proteinExistence type="predicted"/>
<keyword evidence="1" id="KW-0472">Membrane</keyword>
<evidence type="ECO:0000256" key="1">
    <source>
        <dbReference type="SAM" id="Phobius"/>
    </source>
</evidence>
<accession>A0A7C1JD50</accession>
<feature type="transmembrane region" description="Helical" evidence="1">
    <location>
        <begin position="34"/>
        <end position="55"/>
    </location>
</feature>